<evidence type="ECO:0000313" key="2">
    <source>
        <dbReference type="Proteomes" id="UP000198984"/>
    </source>
</evidence>
<organism evidence="1 2">
    <name type="scientific">Chitinophaga rupis</name>
    <dbReference type="NCBI Taxonomy" id="573321"/>
    <lineage>
        <taxon>Bacteria</taxon>
        <taxon>Pseudomonadati</taxon>
        <taxon>Bacteroidota</taxon>
        <taxon>Chitinophagia</taxon>
        <taxon>Chitinophagales</taxon>
        <taxon>Chitinophagaceae</taxon>
        <taxon>Chitinophaga</taxon>
    </lineage>
</organism>
<dbReference type="PROSITE" id="PS51257">
    <property type="entry name" value="PROKAR_LIPOPROTEIN"/>
    <property type="match status" value="1"/>
</dbReference>
<dbReference type="Proteomes" id="UP000198984">
    <property type="component" value="Unassembled WGS sequence"/>
</dbReference>
<dbReference type="Pfam" id="PF12771">
    <property type="entry name" value="SusD-like_2"/>
    <property type="match status" value="1"/>
</dbReference>
<name>A0A1H7IN00_9BACT</name>
<accession>A0A1H7IN00</accession>
<proteinExistence type="predicted"/>
<dbReference type="AlphaFoldDB" id="A0A1H7IN00"/>
<dbReference type="OrthoDB" id="614457at2"/>
<dbReference type="EMBL" id="FOBB01000001">
    <property type="protein sequence ID" value="SEK63859.1"/>
    <property type="molecule type" value="Genomic_DNA"/>
</dbReference>
<keyword evidence="2" id="KW-1185">Reference proteome</keyword>
<dbReference type="InterPro" id="IPR041662">
    <property type="entry name" value="SusD-like_2"/>
</dbReference>
<dbReference type="RefSeq" id="WP_162277455.1">
    <property type="nucleotide sequence ID" value="NZ_FOBB01000001.1"/>
</dbReference>
<protein>
    <submittedName>
        <fullName evidence="1">Starch-binding associating with outer membrane</fullName>
    </submittedName>
</protein>
<dbReference type="InterPro" id="IPR011990">
    <property type="entry name" value="TPR-like_helical_dom_sf"/>
</dbReference>
<evidence type="ECO:0000313" key="1">
    <source>
        <dbReference type="EMBL" id="SEK63859.1"/>
    </source>
</evidence>
<sequence length="574" mass="62596">MKRIIYGSLVTLVMMTGCTKNFLDINKDPYHPEQTSLNRLLPTAEQGLGYALGFTNDNRGARGLTEVLAVYMHQVTVRESPDQYGADGNEFNINGAWKGMYSSSPAQVGSDILGSLQNVEVIINQATEEGNTIYAGIGKVLKAYAISQMVDVFADVPFSEANKLISDGIRFPKYDKGADIYPQLFTLLDGAIADLNNADAPNTAVPSADDIIYGGDAEKWTKAANSIKLKLYNQVRLVQNVSTQVNALIASGNLISETSESFLLPYGKGTTPDDRNPGFNDYYAGQKTHYQSPWFYETLKGYHQNVLTNNPDPRLPYYMYRQLKASAAPQNPSEYRDGGFLSIVFGSVGPNRDWSQDQSMTVFGIYPVGGRYDDGAAIKVDGTSGTGAAPYKFLTYADVLYIEAELMHAGVATGDAKATFQAALEESFKQVDYVVGLVGPSQSVPAIAGTAAATTYQDKVMAEYDAKPAAGKLELIMTEKWIASFGSSIDQYTDYRRTGYPVLFNPKDPVMAPGGRFQPPINGDVTHPGAQPSIQVQLQRAYPLSLPWSNDDLNVNANAPAQKQPASYPVFWDK</sequence>
<dbReference type="SUPFAM" id="SSF48452">
    <property type="entry name" value="TPR-like"/>
    <property type="match status" value="1"/>
</dbReference>
<gene>
    <name evidence="1" type="ORF">SAMN04488505_101602</name>
</gene>
<dbReference type="Gene3D" id="1.25.40.390">
    <property type="match status" value="1"/>
</dbReference>
<reference evidence="1 2" key="1">
    <citation type="submission" date="2016-10" db="EMBL/GenBank/DDBJ databases">
        <authorList>
            <person name="de Groot N.N."/>
        </authorList>
    </citation>
    <scope>NUCLEOTIDE SEQUENCE [LARGE SCALE GENOMIC DNA]</scope>
    <source>
        <strain evidence="1 2">DSM 21039</strain>
    </source>
</reference>
<dbReference type="STRING" id="573321.SAMN04488505_101602"/>